<evidence type="ECO:0000259" key="1">
    <source>
        <dbReference type="PROSITE" id="PS50995"/>
    </source>
</evidence>
<reference evidence="3" key="1">
    <citation type="submission" date="2017-02" db="EMBL/GenBank/DDBJ databases">
        <authorList>
            <person name="Varghese N."/>
            <person name="Submissions S."/>
        </authorList>
    </citation>
    <scope>NUCLEOTIDE SEQUENCE [LARGE SCALE GENOMIC DNA]</scope>
    <source>
        <strain evidence="3">ATCC 27094</strain>
    </source>
</reference>
<dbReference type="PANTHER" id="PTHR33164">
    <property type="entry name" value="TRANSCRIPTIONAL REGULATOR, MARR FAMILY"/>
    <property type="match status" value="1"/>
</dbReference>
<name>A0A1T4JTC7_9HYPH</name>
<dbReference type="PROSITE" id="PS50995">
    <property type="entry name" value="HTH_MARR_2"/>
    <property type="match status" value="1"/>
</dbReference>
<dbReference type="GO" id="GO:0006950">
    <property type="term" value="P:response to stress"/>
    <property type="evidence" value="ECO:0007669"/>
    <property type="project" value="TreeGrafter"/>
</dbReference>
<dbReference type="PANTHER" id="PTHR33164:SF89">
    <property type="entry name" value="MARR FAMILY REGULATORY PROTEIN"/>
    <property type="match status" value="1"/>
</dbReference>
<dbReference type="PRINTS" id="PR00598">
    <property type="entry name" value="HTHMARR"/>
</dbReference>
<dbReference type="RefSeq" id="WP_170920749.1">
    <property type="nucleotide sequence ID" value="NZ_FUWJ01000001.1"/>
</dbReference>
<feature type="domain" description="HTH marR-type" evidence="1">
    <location>
        <begin position="28"/>
        <end position="162"/>
    </location>
</feature>
<dbReference type="Gene3D" id="1.10.10.10">
    <property type="entry name" value="Winged helix-like DNA-binding domain superfamily/Winged helix DNA-binding domain"/>
    <property type="match status" value="1"/>
</dbReference>
<organism evidence="2 3">
    <name type="scientific">Enhydrobacter aerosaccus</name>
    <dbReference type="NCBI Taxonomy" id="225324"/>
    <lineage>
        <taxon>Bacteria</taxon>
        <taxon>Pseudomonadati</taxon>
        <taxon>Pseudomonadota</taxon>
        <taxon>Alphaproteobacteria</taxon>
        <taxon>Hyphomicrobiales</taxon>
        <taxon>Enhydrobacter</taxon>
    </lineage>
</organism>
<dbReference type="Proteomes" id="UP000190092">
    <property type="component" value="Unassembled WGS sequence"/>
</dbReference>
<accession>A0A1T4JTC7</accession>
<evidence type="ECO:0000313" key="3">
    <source>
        <dbReference type="Proteomes" id="UP000190092"/>
    </source>
</evidence>
<dbReference type="Pfam" id="PF12802">
    <property type="entry name" value="MarR_2"/>
    <property type="match status" value="1"/>
</dbReference>
<protein>
    <submittedName>
        <fullName evidence="2">DNA-binding transcriptional regulator, MarR family</fullName>
    </submittedName>
</protein>
<dbReference type="GO" id="GO:0003700">
    <property type="term" value="F:DNA-binding transcription factor activity"/>
    <property type="evidence" value="ECO:0007669"/>
    <property type="project" value="InterPro"/>
</dbReference>
<evidence type="ECO:0000313" key="2">
    <source>
        <dbReference type="EMBL" id="SJZ33446.1"/>
    </source>
</evidence>
<dbReference type="AlphaFoldDB" id="A0A1T4JTC7"/>
<dbReference type="InterPro" id="IPR036390">
    <property type="entry name" value="WH_DNA-bd_sf"/>
</dbReference>
<dbReference type="InterPro" id="IPR000835">
    <property type="entry name" value="HTH_MarR-typ"/>
</dbReference>
<keyword evidence="2" id="KW-0238">DNA-binding</keyword>
<dbReference type="STRING" id="225324.SAMN02745126_00445"/>
<dbReference type="SMART" id="SM00347">
    <property type="entry name" value="HTH_MARR"/>
    <property type="match status" value="1"/>
</dbReference>
<dbReference type="GO" id="GO:0003677">
    <property type="term" value="F:DNA binding"/>
    <property type="evidence" value="ECO:0007669"/>
    <property type="project" value="UniProtKB-KW"/>
</dbReference>
<dbReference type="InterPro" id="IPR036388">
    <property type="entry name" value="WH-like_DNA-bd_sf"/>
</dbReference>
<dbReference type="EMBL" id="FUWJ01000001">
    <property type="protein sequence ID" value="SJZ33446.1"/>
    <property type="molecule type" value="Genomic_DNA"/>
</dbReference>
<keyword evidence="3" id="KW-1185">Reference proteome</keyword>
<dbReference type="InterPro" id="IPR039422">
    <property type="entry name" value="MarR/SlyA-like"/>
</dbReference>
<gene>
    <name evidence="2" type="ORF">SAMN02745126_00445</name>
</gene>
<sequence>MARPPAHSVDETAVGAPPARRIDRGLLPTLLGYELRRTQSAVFADFAATFAAAGETLTPGEFGLLVLVERNDGMSQMALARALGIDRSTLVPILDRLQARDLLVRRRSPTDARTHALGLTAEGEQAVARFTRLVKAHEKRIASGLSAAETRLLIELLEKVRTAARSL</sequence>
<dbReference type="SUPFAM" id="SSF46785">
    <property type="entry name" value="Winged helix' DNA-binding domain"/>
    <property type="match status" value="1"/>
</dbReference>
<proteinExistence type="predicted"/>